<feature type="compositionally biased region" description="Pro residues" evidence="1">
    <location>
        <begin position="158"/>
        <end position="167"/>
    </location>
</feature>
<organism evidence="3 4">
    <name type="scientific">Mycena rosella</name>
    <name type="common">Pink bonnet</name>
    <name type="synonym">Agaricus rosellus</name>
    <dbReference type="NCBI Taxonomy" id="1033263"/>
    <lineage>
        <taxon>Eukaryota</taxon>
        <taxon>Fungi</taxon>
        <taxon>Dikarya</taxon>
        <taxon>Basidiomycota</taxon>
        <taxon>Agaricomycotina</taxon>
        <taxon>Agaricomycetes</taxon>
        <taxon>Agaricomycetidae</taxon>
        <taxon>Agaricales</taxon>
        <taxon>Marasmiineae</taxon>
        <taxon>Mycenaceae</taxon>
        <taxon>Mycena</taxon>
    </lineage>
</organism>
<feature type="domain" description="DUF6532" evidence="2">
    <location>
        <begin position="399"/>
        <end position="577"/>
    </location>
</feature>
<keyword evidence="4" id="KW-1185">Reference proteome</keyword>
<evidence type="ECO:0000313" key="3">
    <source>
        <dbReference type="EMBL" id="KAJ7654794.1"/>
    </source>
</evidence>
<feature type="region of interest" description="Disordered" evidence="1">
    <location>
        <begin position="243"/>
        <end position="312"/>
    </location>
</feature>
<comment type="caution">
    <text evidence="3">The sequence shown here is derived from an EMBL/GenBank/DDBJ whole genome shotgun (WGS) entry which is preliminary data.</text>
</comment>
<feature type="compositionally biased region" description="Low complexity" evidence="1">
    <location>
        <begin position="40"/>
        <end position="50"/>
    </location>
</feature>
<dbReference type="AlphaFoldDB" id="A0AAD7CNL3"/>
<dbReference type="Proteomes" id="UP001221757">
    <property type="component" value="Unassembled WGS sequence"/>
</dbReference>
<proteinExistence type="predicted"/>
<feature type="compositionally biased region" description="Pro residues" evidence="1">
    <location>
        <begin position="78"/>
        <end position="90"/>
    </location>
</feature>
<dbReference type="EMBL" id="JARKIE010000318">
    <property type="protein sequence ID" value="KAJ7654794.1"/>
    <property type="molecule type" value="Genomic_DNA"/>
</dbReference>
<accession>A0AAD7CNL3</accession>
<feature type="compositionally biased region" description="Gly residues" evidence="1">
    <location>
        <begin position="269"/>
        <end position="281"/>
    </location>
</feature>
<dbReference type="InterPro" id="IPR045341">
    <property type="entry name" value="DUF6532"/>
</dbReference>
<dbReference type="Pfam" id="PF20149">
    <property type="entry name" value="DUF6532"/>
    <property type="match status" value="1"/>
</dbReference>
<evidence type="ECO:0000256" key="1">
    <source>
        <dbReference type="SAM" id="MobiDB-lite"/>
    </source>
</evidence>
<feature type="compositionally biased region" description="Polar residues" evidence="1">
    <location>
        <begin position="1"/>
        <end position="15"/>
    </location>
</feature>
<feature type="compositionally biased region" description="Acidic residues" evidence="1">
    <location>
        <begin position="295"/>
        <end position="312"/>
    </location>
</feature>
<feature type="region of interest" description="Disordered" evidence="1">
    <location>
        <begin position="338"/>
        <end position="370"/>
    </location>
</feature>
<reference evidence="3" key="1">
    <citation type="submission" date="2023-03" db="EMBL/GenBank/DDBJ databases">
        <title>Massive genome expansion in bonnet fungi (Mycena s.s.) driven by repeated elements and novel gene families across ecological guilds.</title>
        <authorList>
            <consortium name="Lawrence Berkeley National Laboratory"/>
            <person name="Harder C.B."/>
            <person name="Miyauchi S."/>
            <person name="Viragh M."/>
            <person name="Kuo A."/>
            <person name="Thoen E."/>
            <person name="Andreopoulos B."/>
            <person name="Lu D."/>
            <person name="Skrede I."/>
            <person name="Drula E."/>
            <person name="Henrissat B."/>
            <person name="Morin E."/>
            <person name="Kohler A."/>
            <person name="Barry K."/>
            <person name="LaButti K."/>
            <person name="Morin E."/>
            <person name="Salamov A."/>
            <person name="Lipzen A."/>
            <person name="Mereny Z."/>
            <person name="Hegedus B."/>
            <person name="Baldrian P."/>
            <person name="Stursova M."/>
            <person name="Weitz H."/>
            <person name="Taylor A."/>
            <person name="Grigoriev I.V."/>
            <person name="Nagy L.G."/>
            <person name="Martin F."/>
            <person name="Kauserud H."/>
        </authorList>
    </citation>
    <scope>NUCLEOTIDE SEQUENCE</scope>
    <source>
        <strain evidence="3">CBHHK067</strain>
    </source>
</reference>
<evidence type="ECO:0000313" key="4">
    <source>
        <dbReference type="Proteomes" id="UP001221757"/>
    </source>
</evidence>
<feature type="region of interest" description="Disordered" evidence="1">
    <location>
        <begin position="1"/>
        <end position="110"/>
    </location>
</feature>
<sequence length="660" mass="72159">MADFSQQAFQTNQFPAANARRPVRQTEGGTTYAADRERNTAIAAKKQATIQKKKQQAVGSPQQPPPFGTPRQTGVNLQPPPSSRPQPQTPRAPLGNGPPAADRTPLPQGTLPRLDLVAAHYQRTPITPAPALRHPLLERVNNSGRQQYPDFTQSKGPLPQPHTPQPPAESFQPQQQVPLYLEGPQQQTDQQYVDNFFSNLSPDEQQKLWSTLTGGDALNMPTQAISDPMQHPGMYEMSIQDKNLDDNEDGHLGGGGYVDEGADERNGGPEVGGDGLDGLHGSGSSDDAGGGRGLDEEDEYEEDPWADKPEEDGFCDVKMRTVEPAYAARLAKCRERESEASLGATSNSAPSDSGSSSGEPSAKKRKQQASRSIKSIDIDLQRICELAYEYLKTFMTHVMPWPRISRTKAKGPGAANDQFEILLLKAWISACIEMGLGGEVTPDDDCLRIIRSHVPQFRSGLKALATMKVALAYGLKYIATLTDLSPENIAKTVAENRARVQHLKQTFHFLDPNDPTAPNTMCRNKIFQELLCAYWFGEGTHNRASYLKGRTQVEWETVAFIGSAVIAGINQYETVQEPLRDWEAFSAKATIEHGTRNLALELKEAMLRDARAAAAIQDESDGKQEDEAEQGFFSRAMFMANQIPVVSPAPADATSSGLVA</sequence>
<evidence type="ECO:0000259" key="2">
    <source>
        <dbReference type="Pfam" id="PF20149"/>
    </source>
</evidence>
<feature type="compositionally biased region" description="Low complexity" evidence="1">
    <location>
        <begin position="346"/>
        <end position="360"/>
    </location>
</feature>
<feature type="compositionally biased region" description="Polar residues" evidence="1">
    <location>
        <begin position="146"/>
        <end position="155"/>
    </location>
</feature>
<name>A0AAD7CNL3_MYCRO</name>
<gene>
    <name evidence="3" type="ORF">B0H17DRAFT_1146665</name>
</gene>
<feature type="region of interest" description="Disordered" evidence="1">
    <location>
        <begin position="146"/>
        <end position="172"/>
    </location>
</feature>
<protein>
    <recommendedName>
        <fullName evidence="2">DUF6532 domain-containing protein</fullName>
    </recommendedName>
</protein>